<evidence type="ECO:0000313" key="1">
    <source>
        <dbReference type="EMBL" id="KAI7987547.1"/>
    </source>
</evidence>
<dbReference type="Proteomes" id="UP001060215">
    <property type="component" value="Chromosome 14"/>
</dbReference>
<name>A0ACC0FHG3_9ERIC</name>
<dbReference type="EMBL" id="CM045771">
    <property type="protein sequence ID" value="KAI7987547.1"/>
    <property type="molecule type" value="Genomic_DNA"/>
</dbReference>
<sequence length="290" mass="33017">MLGSLTNQSSLSLSLSRSSSLITDPLYDPSSEIETRSKSRDDPELDRMYKERVRWGDPMAHLVKKKYPEPVLSDLGDDDKMKESGFIVPQDIPSHSWLKRGLDAAPNRYAIRPGRHWDGVDRSNGFEKEMFKRTNEKQATEGEAYLCRPLFSVHLHQKASTWIVLRLIRDGFEASLCRTSWPATIGRASVFEFIGDYEYIDVLMKDGNGGGDETVRLIVDIDFRSQFELARPTSTYSELTASLPSIFVGSEEKLMEIICFVCLANSINNFLKTTQRWNLDLVVLLSYCQI</sequence>
<proteinExistence type="predicted"/>
<evidence type="ECO:0000313" key="2">
    <source>
        <dbReference type="Proteomes" id="UP001060215"/>
    </source>
</evidence>
<organism evidence="1 2">
    <name type="scientific">Camellia lanceoleosa</name>
    <dbReference type="NCBI Taxonomy" id="1840588"/>
    <lineage>
        <taxon>Eukaryota</taxon>
        <taxon>Viridiplantae</taxon>
        <taxon>Streptophyta</taxon>
        <taxon>Embryophyta</taxon>
        <taxon>Tracheophyta</taxon>
        <taxon>Spermatophyta</taxon>
        <taxon>Magnoliopsida</taxon>
        <taxon>eudicotyledons</taxon>
        <taxon>Gunneridae</taxon>
        <taxon>Pentapetalae</taxon>
        <taxon>asterids</taxon>
        <taxon>Ericales</taxon>
        <taxon>Theaceae</taxon>
        <taxon>Camellia</taxon>
    </lineage>
</organism>
<accession>A0ACC0FHG3</accession>
<gene>
    <name evidence="1" type="ORF">LOK49_LG13G01754</name>
</gene>
<reference evidence="1 2" key="1">
    <citation type="journal article" date="2022" name="Plant J.">
        <title>Chromosome-level genome of Camellia lanceoleosa provides a valuable resource for understanding genome evolution and self-incompatibility.</title>
        <authorList>
            <person name="Gong W."/>
            <person name="Xiao S."/>
            <person name="Wang L."/>
            <person name="Liao Z."/>
            <person name="Chang Y."/>
            <person name="Mo W."/>
            <person name="Hu G."/>
            <person name="Li W."/>
            <person name="Zhao G."/>
            <person name="Zhu H."/>
            <person name="Hu X."/>
            <person name="Ji K."/>
            <person name="Xiang X."/>
            <person name="Song Q."/>
            <person name="Yuan D."/>
            <person name="Jin S."/>
            <person name="Zhang L."/>
        </authorList>
    </citation>
    <scope>NUCLEOTIDE SEQUENCE [LARGE SCALE GENOMIC DNA]</scope>
    <source>
        <strain evidence="1">SQ_2022a</strain>
    </source>
</reference>
<protein>
    <submittedName>
        <fullName evidence="1">Pre-mRNA-splicing factor cwf26</fullName>
    </submittedName>
</protein>
<keyword evidence="2" id="KW-1185">Reference proteome</keyword>
<comment type="caution">
    <text evidence="1">The sequence shown here is derived from an EMBL/GenBank/DDBJ whole genome shotgun (WGS) entry which is preliminary data.</text>
</comment>